<evidence type="ECO:0000313" key="3">
    <source>
        <dbReference type="Proteomes" id="UP001597139"/>
    </source>
</evidence>
<dbReference type="Pfam" id="PF19126">
    <property type="entry name" value="DUF5810"/>
    <property type="match status" value="1"/>
</dbReference>
<proteinExistence type="predicted"/>
<dbReference type="Proteomes" id="UP001597139">
    <property type="component" value="Unassembled WGS sequence"/>
</dbReference>
<comment type="caution">
    <text evidence="2">The sequence shown here is derived from an EMBL/GenBank/DDBJ whole genome shotgun (WGS) entry which is preliminary data.</text>
</comment>
<organism evidence="2 3">
    <name type="scientific">Halolamina litorea</name>
    <dbReference type="NCBI Taxonomy" id="1515593"/>
    <lineage>
        <taxon>Archaea</taxon>
        <taxon>Methanobacteriati</taxon>
        <taxon>Methanobacteriota</taxon>
        <taxon>Stenosarchaea group</taxon>
        <taxon>Halobacteria</taxon>
        <taxon>Halobacteriales</taxon>
        <taxon>Haloferacaceae</taxon>
    </lineage>
</organism>
<evidence type="ECO:0000313" key="2">
    <source>
        <dbReference type="EMBL" id="MFD1568168.1"/>
    </source>
</evidence>
<dbReference type="EMBL" id="JBHUCZ010000010">
    <property type="protein sequence ID" value="MFD1568168.1"/>
    <property type="molecule type" value="Genomic_DNA"/>
</dbReference>
<keyword evidence="3" id="KW-1185">Reference proteome</keyword>
<accession>A0ABD6BVN2</accession>
<sequence>MGYSCPVCGAPQHDDEHLANHLAMTAMLHGEDHEAWLDDHVAEWSEHTPPELAAEIVDDAEEVDYDEATDARADIPTETTDSHDHAHDHSHADGSHPTEELADPAEVPDSGFIDEAAEAAVAEAREMTRKRRENAAGEDDGSPTRAAGEDDGSPTRAAGEDGRPEGSAPEEEDA</sequence>
<gene>
    <name evidence="2" type="ORF">ACFSAU_11755</name>
</gene>
<protein>
    <submittedName>
        <fullName evidence="2">DUF5810 domain-containing protein</fullName>
    </submittedName>
</protein>
<evidence type="ECO:0000256" key="1">
    <source>
        <dbReference type="SAM" id="MobiDB-lite"/>
    </source>
</evidence>
<dbReference type="RefSeq" id="WP_267647846.1">
    <property type="nucleotide sequence ID" value="NZ_JANHGR010000002.1"/>
</dbReference>
<feature type="region of interest" description="Disordered" evidence="1">
    <location>
        <begin position="63"/>
        <end position="174"/>
    </location>
</feature>
<dbReference type="AlphaFoldDB" id="A0ABD6BVN2"/>
<name>A0ABD6BVN2_9EURY</name>
<reference evidence="2 3" key="1">
    <citation type="journal article" date="2019" name="Int. J. Syst. Evol. Microbiol.">
        <title>The Global Catalogue of Microorganisms (GCM) 10K type strain sequencing project: providing services to taxonomists for standard genome sequencing and annotation.</title>
        <authorList>
            <consortium name="The Broad Institute Genomics Platform"/>
            <consortium name="The Broad Institute Genome Sequencing Center for Infectious Disease"/>
            <person name="Wu L."/>
            <person name="Ma J."/>
        </authorList>
    </citation>
    <scope>NUCLEOTIDE SEQUENCE [LARGE SCALE GENOMIC DNA]</scope>
    <source>
        <strain evidence="2 3">CGMCC 1.12859</strain>
    </source>
</reference>
<dbReference type="InterPro" id="IPR043833">
    <property type="entry name" value="DUF5810"/>
</dbReference>
<feature type="compositionally biased region" description="Basic and acidic residues" evidence="1">
    <location>
        <begin position="69"/>
        <end position="99"/>
    </location>
</feature>